<keyword evidence="1" id="KW-0175">Coiled coil</keyword>
<evidence type="ECO:0000313" key="5">
    <source>
        <dbReference type="Proteomes" id="UP000186817"/>
    </source>
</evidence>
<dbReference type="Gene3D" id="3.30.750.24">
    <property type="entry name" value="STAS domain"/>
    <property type="match status" value="1"/>
</dbReference>
<dbReference type="InterPro" id="IPR036513">
    <property type="entry name" value="STAS_dom_sf"/>
</dbReference>
<dbReference type="InterPro" id="IPR002645">
    <property type="entry name" value="STAS_dom"/>
</dbReference>
<dbReference type="EMBL" id="LSRX01000031">
    <property type="protein sequence ID" value="OLQ13239.1"/>
    <property type="molecule type" value="Genomic_DNA"/>
</dbReference>
<dbReference type="PROSITE" id="PS50801">
    <property type="entry name" value="STAS"/>
    <property type="match status" value="1"/>
</dbReference>
<protein>
    <recommendedName>
        <fullName evidence="3">STAS domain-containing protein</fullName>
    </recommendedName>
</protein>
<dbReference type="AlphaFoldDB" id="A0A1Q9F0R5"/>
<organism evidence="4 5">
    <name type="scientific">Symbiodinium microadriaticum</name>
    <name type="common">Dinoflagellate</name>
    <name type="synonym">Zooxanthella microadriatica</name>
    <dbReference type="NCBI Taxonomy" id="2951"/>
    <lineage>
        <taxon>Eukaryota</taxon>
        <taxon>Sar</taxon>
        <taxon>Alveolata</taxon>
        <taxon>Dinophyceae</taxon>
        <taxon>Suessiales</taxon>
        <taxon>Symbiodiniaceae</taxon>
        <taxon>Symbiodinium</taxon>
    </lineage>
</organism>
<dbReference type="Pfam" id="PF01740">
    <property type="entry name" value="STAS"/>
    <property type="match status" value="1"/>
</dbReference>
<feature type="domain" description="STAS" evidence="3">
    <location>
        <begin position="1"/>
        <end position="57"/>
    </location>
</feature>
<name>A0A1Q9F0R5_SYMMI</name>
<accession>A0A1Q9F0R5</accession>
<dbReference type="Proteomes" id="UP000186817">
    <property type="component" value="Unassembled WGS sequence"/>
</dbReference>
<gene>
    <name evidence="4" type="ORF">AK812_SmicGene2775</name>
</gene>
<reference evidence="4 5" key="1">
    <citation type="submission" date="2016-02" db="EMBL/GenBank/DDBJ databases">
        <title>Genome analysis of coral dinoflagellate symbionts highlights evolutionary adaptations to a symbiotic lifestyle.</title>
        <authorList>
            <person name="Aranda M."/>
            <person name="Li Y."/>
            <person name="Liew Y.J."/>
            <person name="Baumgarten S."/>
            <person name="Simakov O."/>
            <person name="Wilson M."/>
            <person name="Piel J."/>
            <person name="Ashoor H."/>
            <person name="Bougouffa S."/>
            <person name="Bajic V.B."/>
            <person name="Ryu T."/>
            <person name="Ravasi T."/>
            <person name="Bayer T."/>
            <person name="Micklem G."/>
            <person name="Kim H."/>
            <person name="Bhak J."/>
            <person name="Lajeunesse T.C."/>
            <person name="Voolstra C.R."/>
        </authorList>
    </citation>
    <scope>NUCLEOTIDE SEQUENCE [LARGE SCALE GENOMIC DNA]</scope>
    <source>
        <strain evidence="4 5">CCMP2467</strain>
    </source>
</reference>
<evidence type="ECO:0000256" key="2">
    <source>
        <dbReference type="SAM" id="MobiDB-lite"/>
    </source>
</evidence>
<feature type="coiled-coil region" evidence="1">
    <location>
        <begin position="67"/>
        <end position="94"/>
    </location>
</feature>
<sequence>MIFVLHSVIHDFRSQGIQVAFSCVGERLERSLRNFGLLEYLGEDWLFHSVHESVMHCVCQDGDPLALATLQQEREEALRELEHAEQRCLQLQLIDRGGSCAATQGFPSPAWTRRVEEQMARLVWIRLCSLKMKAGETLTSRNPRALDVSTQQDARSTSKPKAKGASDKVGKKSKAGDRGDIILITAETLLKLSKYFLIRSM</sequence>
<evidence type="ECO:0000256" key="1">
    <source>
        <dbReference type="SAM" id="Coils"/>
    </source>
</evidence>
<keyword evidence="5" id="KW-1185">Reference proteome</keyword>
<proteinExistence type="predicted"/>
<feature type="compositionally biased region" description="Basic and acidic residues" evidence="2">
    <location>
        <begin position="164"/>
        <end position="174"/>
    </location>
</feature>
<evidence type="ECO:0000259" key="3">
    <source>
        <dbReference type="PROSITE" id="PS50801"/>
    </source>
</evidence>
<feature type="region of interest" description="Disordered" evidence="2">
    <location>
        <begin position="141"/>
        <end position="174"/>
    </location>
</feature>
<comment type="caution">
    <text evidence="4">The sequence shown here is derived from an EMBL/GenBank/DDBJ whole genome shotgun (WGS) entry which is preliminary data.</text>
</comment>
<evidence type="ECO:0000313" key="4">
    <source>
        <dbReference type="EMBL" id="OLQ13239.1"/>
    </source>
</evidence>
<feature type="compositionally biased region" description="Polar residues" evidence="2">
    <location>
        <begin position="141"/>
        <end position="159"/>
    </location>
</feature>